<dbReference type="EMBL" id="AGCM01000022">
    <property type="protein sequence ID" value="EHM55766.1"/>
    <property type="molecule type" value="Genomic_DNA"/>
</dbReference>
<feature type="binding site" evidence="9">
    <location>
        <position position="104"/>
    </location>
    <ligand>
        <name>Cu cation</name>
        <dbReference type="ChEBI" id="CHEBI:23378"/>
    </ligand>
</feature>
<evidence type="ECO:0000256" key="10">
    <source>
        <dbReference type="SAM" id="MobiDB-lite"/>
    </source>
</evidence>
<keyword evidence="11" id="KW-0732">Signal</keyword>
<dbReference type="PRINTS" id="PR00155">
    <property type="entry name" value="AMICYANIN"/>
</dbReference>
<evidence type="ECO:0000256" key="2">
    <source>
        <dbReference type="ARBA" id="ARBA00016984"/>
    </source>
</evidence>
<organism evidence="13 14">
    <name type="scientific">Cardiobacterium valvarum F0432</name>
    <dbReference type="NCBI Taxonomy" id="797473"/>
    <lineage>
        <taxon>Bacteria</taxon>
        <taxon>Pseudomonadati</taxon>
        <taxon>Pseudomonadota</taxon>
        <taxon>Gammaproteobacteria</taxon>
        <taxon>Cardiobacteriales</taxon>
        <taxon>Cardiobacteriaceae</taxon>
        <taxon>Cardiobacterium</taxon>
    </lineage>
</organism>
<evidence type="ECO:0000256" key="7">
    <source>
        <dbReference type="ARBA" id="ARBA00023008"/>
    </source>
</evidence>
<feature type="chain" id="PRO_5003529892" description="Pseudoazurin" evidence="11">
    <location>
        <begin position="20"/>
        <end position="181"/>
    </location>
</feature>
<dbReference type="GO" id="GO:0005507">
    <property type="term" value="F:copper ion binding"/>
    <property type="evidence" value="ECO:0007669"/>
    <property type="project" value="UniProtKB-UniRule"/>
</dbReference>
<dbReference type="CDD" id="cd04218">
    <property type="entry name" value="Pseudoazurin"/>
    <property type="match status" value="1"/>
</dbReference>
<comment type="caution">
    <text evidence="13">The sequence shown here is derived from an EMBL/GenBank/DDBJ whole genome shotgun (WGS) entry which is preliminary data.</text>
</comment>
<evidence type="ECO:0000259" key="12">
    <source>
        <dbReference type="Pfam" id="PF00127"/>
    </source>
</evidence>
<feature type="signal peptide" evidence="11">
    <location>
        <begin position="1"/>
        <end position="19"/>
    </location>
</feature>
<dbReference type="InterPro" id="IPR002386">
    <property type="entry name" value="Amicyanin/Pseudoazurin"/>
</dbReference>
<evidence type="ECO:0000313" key="14">
    <source>
        <dbReference type="Proteomes" id="UP000004750"/>
    </source>
</evidence>
<dbReference type="GO" id="GO:0009055">
    <property type="term" value="F:electron transfer activity"/>
    <property type="evidence" value="ECO:0007669"/>
    <property type="project" value="InterPro"/>
</dbReference>
<feature type="binding site" evidence="9">
    <location>
        <position position="60"/>
    </location>
    <ligand>
        <name>Cu cation</name>
        <dbReference type="ChEBI" id="CHEBI:23378"/>
    </ligand>
</feature>
<dbReference type="InterPro" id="IPR028871">
    <property type="entry name" value="BlueCu_1_BS"/>
</dbReference>
<name>G9ZCF1_9GAMM</name>
<accession>G9ZCF1</accession>
<evidence type="ECO:0000256" key="9">
    <source>
        <dbReference type="PIRSR" id="PIRSR602386-1"/>
    </source>
</evidence>
<reference evidence="13 14" key="1">
    <citation type="submission" date="2011-08" db="EMBL/GenBank/DDBJ databases">
        <authorList>
            <person name="Weinstock G."/>
            <person name="Sodergren E."/>
            <person name="Clifton S."/>
            <person name="Fulton L."/>
            <person name="Fulton B."/>
            <person name="Courtney L."/>
            <person name="Fronick C."/>
            <person name="Harrison M."/>
            <person name="Strong C."/>
            <person name="Farmer C."/>
            <person name="Delahaunty K."/>
            <person name="Markovic C."/>
            <person name="Hall O."/>
            <person name="Minx P."/>
            <person name="Tomlinson C."/>
            <person name="Mitreva M."/>
            <person name="Hou S."/>
            <person name="Chen J."/>
            <person name="Wollam A."/>
            <person name="Pepin K.H."/>
            <person name="Johnson M."/>
            <person name="Bhonagiri V."/>
            <person name="Zhang X."/>
            <person name="Suruliraj S."/>
            <person name="Warren W."/>
            <person name="Chinwalla A."/>
            <person name="Mardis E.R."/>
            <person name="Wilson R.K."/>
        </authorList>
    </citation>
    <scope>NUCLEOTIDE SEQUENCE [LARGE SCALE GENOMIC DNA]</scope>
    <source>
        <strain evidence="13 14">F0432</strain>
    </source>
</reference>
<keyword evidence="4 9" id="KW-0479">Metal-binding</keyword>
<keyword evidence="6" id="KW-0249">Electron transport</keyword>
<proteinExistence type="predicted"/>
<evidence type="ECO:0000256" key="8">
    <source>
        <dbReference type="NCBIfam" id="TIGR02375"/>
    </source>
</evidence>
<evidence type="ECO:0000256" key="4">
    <source>
        <dbReference type="ARBA" id="ARBA00022723"/>
    </source>
</evidence>
<comment type="cofactor">
    <cofactor evidence="9">
        <name>Cu cation</name>
        <dbReference type="ChEBI" id="CHEBI:23378"/>
    </cofactor>
    <text evidence="9">Binds 1 copper ion per subunit.</text>
</comment>
<dbReference type="PRINTS" id="PR00156">
    <property type="entry name" value="COPPERBLUE"/>
</dbReference>
<keyword evidence="7 9" id="KW-0186">Copper</keyword>
<evidence type="ECO:0000256" key="11">
    <source>
        <dbReference type="SAM" id="SignalP"/>
    </source>
</evidence>
<feature type="domain" description="Blue (type 1) copper" evidence="12">
    <location>
        <begin position="28"/>
        <end position="110"/>
    </location>
</feature>
<comment type="subcellular location">
    <subcellularLocation>
        <location evidence="1">Periplasm</location>
    </subcellularLocation>
</comment>
<keyword evidence="5" id="KW-0574">Periplasm</keyword>
<dbReference type="InterPro" id="IPR001235">
    <property type="entry name" value="Copper_blue_Plastocyanin"/>
</dbReference>
<dbReference type="InterPro" id="IPR008972">
    <property type="entry name" value="Cupredoxin"/>
</dbReference>
<evidence type="ECO:0000256" key="3">
    <source>
        <dbReference type="ARBA" id="ARBA00022448"/>
    </source>
</evidence>
<dbReference type="GO" id="GO:0042597">
    <property type="term" value="C:periplasmic space"/>
    <property type="evidence" value="ECO:0007669"/>
    <property type="project" value="UniProtKB-SubCell"/>
</dbReference>
<keyword evidence="3" id="KW-0813">Transport</keyword>
<feature type="binding site" evidence="9">
    <location>
        <position position="96"/>
    </location>
    <ligand>
        <name>Cu cation</name>
        <dbReference type="ChEBI" id="CHEBI:23378"/>
    </ligand>
</feature>
<dbReference type="Pfam" id="PF00127">
    <property type="entry name" value="Copper-bind"/>
    <property type="match status" value="1"/>
</dbReference>
<dbReference type="HOGENOM" id="CLU_124330_1_0_6"/>
<dbReference type="Proteomes" id="UP000004750">
    <property type="component" value="Unassembled WGS sequence"/>
</dbReference>
<evidence type="ECO:0000256" key="5">
    <source>
        <dbReference type="ARBA" id="ARBA00022764"/>
    </source>
</evidence>
<protein>
    <recommendedName>
        <fullName evidence="2 8">Pseudoazurin</fullName>
    </recommendedName>
</protein>
<dbReference type="PROSITE" id="PS00196">
    <property type="entry name" value="COPPER_BLUE"/>
    <property type="match status" value="1"/>
</dbReference>
<dbReference type="NCBIfam" id="TIGR02375">
    <property type="entry name" value="pseudoazurin"/>
    <property type="match status" value="1"/>
</dbReference>
<sequence>MKKALLPLALLAAAASAHAAEHEVKMLDIGADKETMVFEPAVLKIAPGDTVTFLPATRGHNVESKLIPDGAEAFKSEPDEKYSVKLDKEGVYIYVCPPHSMMNMVGVIQVGEATNMEAVNSRVPKLEKRAMSNKGRLTKYIEQLKGDSADKPAEATATENKPAAATTESQPASGDNKATAQ</sequence>
<dbReference type="InterPro" id="IPR012745">
    <property type="entry name" value="Pseudoazurin"/>
</dbReference>
<dbReference type="InterPro" id="IPR000923">
    <property type="entry name" value="BlueCu_1"/>
</dbReference>
<gene>
    <name evidence="13" type="ORF">HMPREF9080_00428</name>
</gene>
<feature type="compositionally biased region" description="Basic and acidic residues" evidence="10">
    <location>
        <begin position="142"/>
        <end position="153"/>
    </location>
</feature>
<evidence type="ECO:0000313" key="13">
    <source>
        <dbReference type="EMBL" id="EHM55766.1"/>
    </source>
</evidence>
<dbReference type="SUPFAM" id="SSF49503">
    <property type="entry name" value="Cupredoxins"/>
    <property type="match status" value="1"/>
</dbReference>
<dbReference type="Gene3D" id="2.60.40.420">
    <property type="entry name" value="Cupredoxins - blue copper proteins"/>
    <property type="match status" value="1"/>
</dbReference>
<evidence type="ECO:0000256" key="6">
    <source>
        <dbReference type="ARBA" id="ARBA00022982"/>
    </source>
</evidence>
<dbReference type="AlphaFoldDB" id="G9ZCF1"/>
<evidence type="ECO:0000256" key="1">
    <source>
        <dbReference type="ARBA" id="ARBA00004418"/>
    </source>
</evidence>
<feature type="region of interest" description="Disordered" evidence="10">
    <location>
        <begin position="142"/>
        <end position="181"/>
    </location>
</feature>
<feature type="compositionally biased region" description="Polar residues" evidence="10">
    <location>
        <begin position="166"/>
        <end position="181"/>
    </location>
</feature>
<feature type="binding site" evidence="9">
    <location>
        <position position="99"/>
    </location>
    <ligand>
        <name>Cu cation</name>
        <dbReference type="ChEBI" id="CHEBI:23378"/>
    </ligand>
</feature>
<dbReference type="STRING" id="797473.HMPREF9080_00428"/>